<dbReference type="InterPro" id="IPR013611">
    <property type="entry name" value="Transp-assoc_OB_typ2"/>
</dbReference>
<dbReference type="Pfam" id="PF08402">
    <property type="entry name" value="TOBE_2"/>
    <property type="match status" value="1"/>
</dbReference>
<dbReference type="SUPFAM" id="SSF50331">
    <property type="entry name" value="MOP-like"/>
    <property type="match status" value="1"/>
</dbReference>
<gene>
    <name evidence="6" type="ORF">SAMN02745248_01008</name>
</gene>
<dbReference type="STRING" id="1121331.SAMN02745248_01008"/>
<evidence type="ECO:0000256" key="1">
    <source>
        <dbReference type="ARBA" id="ARBA00022448"/>
    </source>
</evidence>
<dbReference type="FunFam" id="3.40.50.300:FF:000425">
    <property type="entry name" value="Probable ABC transporter, ATP-binding subunit"/>
    <property type="match status" value="1"/>
</dbReference>
<dbReference type="InterPro" id="IPR017871">
    <property type="entry name" value="ABC_transporter-like_CS"/>
</dbReference>
<dbReference type="GO" id="GO:0005524">
    <property type="term" value="F:ATP binding"/>
    <property type="evidence" value="ECO:0007669"/>
    <property type="project" value="UniProtKB-KW"/>
</dbReference>
<dbReference type="InterPro" id="IPR008995">
    <property type="entry name" value="Mo/tungstate-bd_C_term_dom"/>
</dbReference>
<dbReference type="PANTHER" id="PTHR42781">
    <property type="entry name" value="SPERMIDINE/PUTRESCINE IMPORT ATP-BINDING PROTEIN POTA"/>
    <property type="match status" value="1"/>
</dbReference>
<reference evidence="6 7" key="1">
    <citation type="submission" date="2016-11" db="EMBL/GenBank/DDBJ databases">
        <authorList>
            <person name="Jaros S."/>
            <person name="Januszkiewicz K."/>
            <person name="Wedrychowicz H."/>
        </authorList>
    </citation>
    <scope>NUCLEOTIDE SEQUENCE [LARGE SCALE GENOMIC DNA]</scope>
    <source>
        <strain evidence="6 7">DSM 3090</strain>
    </source>
</reference>
<protein>
    <recommendedName>
        <fullName evidence="4">ABC-type quaternary amine transporter</fullName>
        <ecNumber evidence="4">7.6.2.9</ecNumber>
    </recommendedName>
</protein>
<dbReference type="OrthoDB" id="9802264at2"/>
<keyword evidence="2" id="KW-0547">Nucleotide-binding</keyword>
<dbReference type="InterPro" id="IPR027417">
    <property type="entry name" value="P-loop_NTPase"/>
</dbReference>
<dbReference type="Proteomes" id="UP000183952">
    <property type="component" value="Unassembled WGS sequence"/>
</dbReference>
<dbReference type="InterPro" id="IPR003439">
    <property type="entry name" value="ABC_transporter-like_ATP-bd"/>
</dbReference>
<evidence type="ECO:0000259" key="5">
    <source>
        <dbReference type="PROSITE" id="PS50893"/>
    </source>
</evidence>
<dbReference type="Pfam" id="PF00005">
    <property type="entry name" value="ABC_tran"/>
    <property type="match status" value="1"/>
</dbReference>
<dbReference type="PROSITE" id="PS50893">
    <property type="entry name" value="ABC_TRANSPORTER_2"/>
    <property type="match status" value="1"/>
</dbReference>
<dbReference type="GO" id="GO:0015418">
    <property type="term" value="F:ABC-type quaternary ammonium compound transporting activity"/>
    <property type="evidence" value="ECO:0007669"/>
    <property type="project" value="UniProtKB-EC"/>
</dbReference>
<sequence>MYLKLDGLSKSFGDKKVLDNLSLEINQGELLSLLGPSGCGKTTALKLIGGFLKEDCGSIQIDGEEMTGMVPETRPVSTVFQSYALFPHMTVLQNVIYGLKFKGYKKKDAIIEGEKYLEMVDLLPHKNKKIGQLSGGQQQRVALIRSLIVKPKVLLLDEPLSNLDAKLRIKMREEIKAIQKKFNITMIFVTHDQEEAMSISDKIAVMNVGKLEQMGAPEEIYNKPANAFVLDFIGNSNIIKSEKGKTMFVRPECITITKECGDTSGKIISRVFMGSYITYIVQTEHGVINVKETAGLDGIHEINENVNLRFDKTGEF</sequence>
<organism evidence="6 7">
    <name type="scientific">Hathewaya proteolytica DSM 3090</name>
    <dbReference type="NCBI Taxonomy" id="1121331"/>
    <lineage>
        <taxon>Bacteria</taxon>
        <taxon>Bacillati</taxon>
        <taxon>Bacillota</taxon>
        <taxon>Clostridia</taxon>
        <taxon>Eubacteriales</taxon>
        <taxon>Clostridiaceae</taxon>
        <taxon>Hathewaya</taxon>
    </lineage>
</organism>
<keyword evidence="7" id="KW-1185">Reference proteome</keyword>
<dbReference type="InterPro" id="IPR050093">
    <property type="entry name" value="ABC_SmlMolc_Importer"/>
</dbReference>
<dbReference type="AlphaFoldDB" id="A0A1M6MD66"/>
<feature type="domain" description="ABC transporter" evidence="5">
    <location>
        <begin position="3"/>
        <end position="233"/>
    </location>
</feature>
<dbReference type="GO" id="GO:0016887">
    <property type="term" value="F:ATP hydrolysis activity"/>
    <property type="evidence" value="ECO:0007669"/>
    <property type="project" value="InterPro"/>
</dbReference>
<accession>A0A1M6MD66</accession>
<name>A0A1M6MD66_9CLOT</name>
<dbReference type="EMBL" id="FRAD01000007">
    <property type="protein sequence ID" value="SHJ81412.1"/>
    <property type="molecule type" value="Genomic_DNA"/>
</dbReference>
<evidence type="ECO:0000313" key="6">
    <source>
        <dbReference type="EMBL" id="SHJ81412.1"/>
    </source>
</evidence>
<dbReference type="SMART" id="SM00382">
    <property type="entry name" value="AAA"/>
    <property type="match status" value="1"/>
</dbReference>
<dbReference type="PROSITE" id="PS00211">
    <property type="entry name" value="ABC_TRANSPORTER_1"/>
    <property type="match status" value="1"/>
</dbReference>
<dbReference type="Gene3D" id="3.40.50.300">
    <property type="entry name" value="P-loop containing nucleotide triphosphate hydrolases"/>
    <property type="match status" value="1"/>
</dbReference>
<evidence type="ECO:0000313" key="7">
    <source>
        <dbReference type="Proteomes" id="UP000183952"/>
    </source>
</evidence>
<evidence type="ECO:0000256" key="2">
    <source>
        <dbReference type="ARBA" id="ARBA00022741"/>
    </source>
</evidence>
<dbReference type="RefSeq" id="WP_072903020.1">
    <property type="nucleotide sequence ID" value="NZ_FRAD01000007.1"/>
</dbReference>
<keyword evidence="1" id="KW-0813">Transport</keyword>
<evidence type="ECO:0000256" key="3">
    <source>
        <dbReference type="ARBA" id="ARBA00022840"/>
    </source>
</evidence>
<dbReference type="PANTHER" id="PTHR42781:SF4">
    <property type="entry name" value="SPERMIDINE_PUTRESCINE IMPORT ATP-BINDING PROTEIN POTA"/>
    <property type="match status" value="1"/>
</dbReference>
<dbReference type="EC" id="7.6.2.9" evidence="4"/>
<evidence type="ECO:0000256" key="4">
    <source>
        <dbReference type="ARBA" id="ARBA00066388"/>
    </source>
</evidence>
<proteinExistence type="predicted"/>
<keyword evidence="3 6" id="KW-0067">ATP-binding</keyword>
<dbReference type="InterPro" id="IPR003593">
    <property type="entry name" value="AAA+_ATPase"/>
</dbReference>
<dbReference type="GO" id="GO:0043190">
    <property type="term" value="C:ATP-binding cassette (ABC) transporter complex"/>
    <property type="evidence" value="ECO:0007669"/>
    <property type="project" value="InterPro"/>
</dbReference>
<dbReference type="SUPFAM" id="SSF52540">
    <property type="entry name" value="P-loop containing nucleoside triphosphate hydrolases"/>
    <property type="match status" value="1"/>
</dbReference>